<feature type="region of interest" description="Disordered" evidence="1">
    <location>
        <begin position="196"/>
        <end position="216"/>
    </location>
</feature>
<reference evidence="2" key="1">
    <citation type="submission" date="2023-03" db="EMBL/GenBank/DDBJ databases">
        <title>Massive genome expansion in bonnet fungi (Mycena s.s.) driven by repeated elements and novel gene families across ecological guilds.</title>
        <authorList>
            <consortium name="Lawrence Berkeley National Laboratory"/>
            <person name="Harder C.B."/>
            <person name="Miyauchi S."/>
            <person name="Viragh M."/>
            <person name="Kuo A."/>
            <person name="Thoen E."/>
            <person name="Andreopoulos B."/>
            <person name="Lu D."/>
            <person name="Skrede I."/>
            <person name="Drula E."/>
            <person name="Henrissat B."/>
            <person name="Morin E."/>
            <person name="Kohler A."/>
            <person name="Barry K."/>
            <person name="LaButti K."/>
            <person name="Morin E."/>
            <person name="Salamov A."/>
            <person name="Lipzen A."/>
            <person name="Mereny Z."/>
            <person name="Hegedus B."/>
            <person name="Baldrian P."/>
            <person name="Stursova M."/>
            <person name="Weitz H."/>
            <person name="Taylor A."/>
            <person name="Grigoriev I.V."/>
            <person name="Nagy L.G."/>
            <person name="Martin F."/>
            <person name="Kauserud H."/>
        </authorList>
    </citation>
    <scope>NUCLEOTIDE SEQUENCE</scope>
    <source>
        <strain evidence="2">CBHHK002</strain>
    </source>
</reference>
<dbReference type="Proteomes" id="UP001218218">
    <property type="component" value="Unassembled WGS sequence"/>
</dbReference>
<evidence type="ECO:0000313" key="3">
    <source>
        <dbReference type="Proteomes" id="UP001218218"/>
    </source>
</evidence>
<comment type="caution">
    <text evidence="2">The sequence shown here is derived from an EMBL/GenBank/DDBJ whole genome shotgun (WGS) entry which is preliminary data.</text>
</comment>
<sequence length="216" mass="23714">MRKVLANVPGPGGTWGLGFISGVLLVNPKRLLGYLLRCWSTHHGKLARCLWPIRSIRLATKPVDKFKLVAGAFRGAFKTDGVQAGQEGRRGIHVVGKTWEMEVSEVSEVEQSWSLDQIDTSQAAQGRGRCRGLLLLQATFRVLEALEVEQEHAGQIYWSAFDGNGIQAVQEGRRCRGHPRRRPYLNYNGGNVPGIAGNKVGNGGQPQDTIYPDGDL</sequence>
<dbReference type="AlphaFoldDB" id="A0AAD7A582"/>
<evidence type="ECO:0000256" key="1">
    <source>
        <dbReference type="SAM" id="MobiDB-lite"/>
    </source>
</evidence>
<keyword evidence="3" id="KW-1185">Reference proteome</keyword>
<protein>
    <submittedName>
        <fullName evidence="2">Uncharacterized protein</fullName>
    </submittedName>
</protein>
<gene>
    <name evidence="2" type="ORF">DFH08DRAFT_807052</name>
</gene>
<accession>A0AAD7A582</accession>
<name>A0AAD7A582_9AGAR</name>
<organism evidence="2 3">
    <name type="scientific">Mycena albidolilacea</name>
    <dbReference type="NCBI Taxonomy" id="1033008"/>
    <lineage>
        <taxon>Eukaryota</taxon>
        <taxon>Fungi</taxon>
        <taxon>Dikarya</taxon>
        <taxon>Basidiomycota</taxon>
        <taxon>Agaricomycotina</taxon>
        <taxon>Agaricomycetes</taxon>
        <taxon>Agaricomycetidae</taxon>
        <taxon>Agaricales</taxon>
        <taxon>Marasmiineae</taxon>
        <taxon>Mycenaceae</taxon>
        <taxon>Mycena</taxon>
    </lineage>
</organism>
<proteinExistence type="predicted"/>
<dbReference type="EMBL" id="JARIHO010000015">
    <property type="protein sequence ID" value="KAJ7349701.1"/>
    <property type="molecule type" value="Genomic_DNA"/>
</dbReference>
<evidence type="ECO:0000313" key="2">
    <source>
        <dbReference type="EMBL" id="KAJ7349701.1"/>
    </source>
</evidence>